<sequence length="218" mass="24519">MALRVYAMYAQSRKILIFLAVSFLAQSVAILALNVAYGASLSARFMTEYIYSGIHVCIGDETVSQIEDALALSIVYPEIFFDTLLLILALWCFARHSTESIQISGQWEVNRWIRILLQDSILYFVLDTAATLLNGGYAFYLTGTYAIMVSTFKQIEPSLLAPRLVISIREYHRQVVEDSELHVQMESMIFRACSIPNTQEAGASPSDVRCHLDKSETV</sequence>
<dbReference type="EMBL" id="MU266366">
    <property type="protein sequence ID" value="KAH7927428.1"/>
    <property type="molecule type" value="Genomic_DNA"/>
</dbReference>
<gene>
    <name evidence="1" type="ORF">BV22DRAFT_1127354</name>
</gene>
<organism evidence="1 2">
    <name type="scientific">Leucogyrophana mollusca</name>
    <dbReference type="NCBI Taxonomy" id="85980"/>
    <lineage>
        <taxon>Eukaryota</taxon>
        <taxon>Fungi</taxon>
        <taxon>Dikarya</taxon>
        <taxon>Basidiomycota</taxon>
        <taxon>Agaricomycotina</taxon>
        <taxon>Agaricomycetes</taxon>
        <taxon>Agaricomycetidae</taxon>
        <taxon>Boletales</taxon>
        <taxon>Boletales incertae sedis</taxon>
        <taxon>Leucogyrophana</taxon>
    </lineage>
</organism>
<proteinExistence type="predicted"/>
<evidence type="ECO:0000313" key="2">
    <source>
        <dbReference type="Proteomes" id="UP000790709"/>
    </source>
</evidence>
<evidence type="ECO:0000313" key="1">
    <source>
        <dbReference type="EMBL" id="KAH7927428.1"/>
    </source>
</evidence>
<accession>A0ACB8BS50</accession>
<keyword evidence="2" id="KW-1185">Reference proteome</keyword>
<reference evidence="1" key="1">
    <citation type="journal article" date="2021" name="New Phytol.">
        <title>Evolutionary innovations through gain and loss of genes in the ectomycorrhizal Boletales.</title>
        <authorList>
            <person name="Wu G."/>
            <person name="Miyauchi S."/>
            <person name="Morin E."/>
            <person name="Kuo A."/>
            <person name="Drula E."/>
            <person name="Varga T."/>
            <person name="Kohler A."/>
            <person name="Feng B."/>
            <person name="Cao Y."/>
            <person name="Lipzen A."/>
            <person name="Daum C."/>
            <person name="Hundley H."/>
            <person name="Pangilinan J."/>
            <person name="Johnson J."/>
            <person name="Barry K."/>
            <person name="LaButti K."/>
            <person name="Ng V."/>
            <person name="Ahrendt S."/>
            <person name="Min B."/>
            <person name="Choi I.G."/>
            <person name="Park H."/>
            <person name="Plett J.M."/>
            <person name="Magnuson J."/>
            <person name="Spatafora J.W."/>
            <person name="Nagy L.G."/>
            <person name="Henrissat B."/>
            <person name="Grigoriev I.V."/>
            <person name="Yang Z.L."/>
            <person name="Xu J."/>
            <person name="Martin F.M."/>
        </authorList>
    </citation>
    <scope>NUCLEOTIDE SEQUENCE</scope>
    <source>
        <strain evidence="1">KUC20120723A-06</strain>
    </source>
</reference>
<dbReference type="Proteomes" id="UP000790709">
    <property type="component" value="Unassembled WGS sequence"/>
</dbReference>
<comment type="caution">
    <text evidence="1">The sequence shown here is derived from an EMBL/GenBank/DDBJ whole genome shotgun (WGS) entry which is preliminary data.</text>
</comment>
<name>A0ACB8BS50_9AGAM</name>
<protein>
    <submittedName>
        <fullName evidence="1">Uncharacterized protein</fullName>
    </submittedName>
</protein>